<evidence type="ECO:0000256" key="5">
    <source>
        <dbReference type="ARBA" id="ARBA00022833"/>
    </source>
</evidence>
<dbReference type="PROSITE" id="PS51133">
    <property type="entry name" value="ZF_TFIIS_2"/>
    <property type="match status" value="1"/>
</dbReference>
<feature type="binding site" evidence="10">
    <location>
        <position position="106"/>
    </location>
    <ligand>
        <name>Zn(2+)</name>
        <dbReference type="ChEBI" id="CHEBI:29105"/>
        <label>2</label>
    </ligand>
</feature>
<feature type="domain" description="TFIIS-type" evidence="12">
    <location>
        <begin position="74"/>
        <end position="114"/>
    </location>
</feature>
<evidence type="ECO:0000256" key="6">
    <source>
        <dbReference type="ARBA" id="ARBA00023163"/>
    </source>
</evidence>
<evidence type="ECO:0000256" key="4">
    <source>
        <dbReference type="ARBA" id="ARBA00022771"/>
    </source>
</evidence>
<dbReference type="Gene3D" id="2.20.25.10">
    <property type="match status" value="1"/>
</dbReference>
<dbReference type="GO" id="GO:0003676">
    <property type="term" value="F:nucleic acid binding"/>
    <property type="evidence" value="ECO:0007669"/>
    <property type="project" value="InterPro"/>
</dbReference>
<protein>
    <recommendedName>
        <fullName evidence="9">DNA-directed RNA polymerase subunit</fullName>
    </recommendedName>
</protein>
<comment type="function">
    <text evidence="8">Core component of RNA polymerase I (Pol I), a DNA-dependent RNA polymerase which synthesizes ribosomal RNA precursors using the four ribonucleoside triphosphates as substrates. Can mediate Pol I proofreading of the nascent RNA transcript. Anchors into the Pol I active site to monitor transcription fidelity and cleave mis-incorporated 5'-ribonucleotides.</text>
</comment>
<dbReference type="PANTHER" id="PTHR11239:SF14">
    <property type="entry name" value="DNA-DIRECTED RNA POLYMERASE I SUBUNIT RPA12"/>
    <property type="match status" value="1"/>
</dbReference>
<dbReference type="EMBL" id="AZBU02000001">
    <property type="protein sequence ID" value="TMS39603.1"/>
    <property type="molecule type" value="Genomic_DNA"/>
</dbReference>
<dbReference type="GO" id="GO:0003899">
    <property type="term" value="F:DNA-directed RNA polymerase activity"/>
    <property type="evidence" value="ECO:0007669"/>
    <property type="project" value="InterPro"/>
</dbReference>
<proteinExistence type="inferred from homology"/>
<evidence type="ECO:0000256" key="1">
    <source>
        <dbReference type="ARBA" id="ARBA00004604"/>
    </source>
</evidence>
<keyword evidence="3 10" id="KW-0479">Metal-binding</keyword>
<evidence type="ECO:0000256" key="9">
    <source>
        <dbReference type="PIRNR" id="PIRNR005586"/>
    </source>
</evidence>
<evidence type="ECO:0000256" key="10">
    <source>
        <dbReference type="PIRSR" id="PIRSR005586-1"/>
    </source>
</evidence>
<accession>A0A4V6I8Y3</accession>
<dbReference type="SUPFAM" id="SSF57783">
    <property type="entry name" value="Zinc beta-ribbon"/>
    <property type="match status" value="1"/>
</dbReference>
<keyword evidence="4 11" id="KW-0863">Zinc-finger</keyword>
<evidence type="ECO:0000256" key="2">
    <source>
        <dbReference type="ARBA" id="ARBA00022478"/>
    </source>
</evidence>
<feature type="zinc finger region" description="C4-type" evidence="11">
    <location>
        <begin position="11"/>
        <end position="33"/>
    </location>
</feature>
<sequence>MELFASVDGFCSTCGSVLPIARRAPCNLQCPVCKVGHDVQPIAEKIISSETRTYERTVAETMETGPGDTDGTEVDHICPKCAHEKATYETRQTRSADEGQTVFYTCMKCKHKCIEYS</sequence>
<dbReference type="Proteomes" id="UP000298663">
    <property type="component" value="Chromosome X"/>
</dbReference>
<dbReference type="EMBL" id="CM016762">
    <property type="protein sequence ID" value="TMS39603.1"/>
    <property type="molecule type" value="Genomic_DNA"/>
</dbReference>
<keyword evidence="14" id="KW-1185">Reference proteome</keyword>
<feature type="binding site" evidence="10">
    <location>
        <position position="109"/>
    </location>
    <ligand>
        <name>Zn(2+)</name>
        <dbReference type="ChEBI" id="CHEBI:29105"/>
        <label>2</label>
    </ligand>
</feature>
<evidence type="ECO:0000313" key="14">
    <source>
        <dbReference type="Proteomes" id="UP000298663"/>
    </source>
</evidence>
<feature type="binding site" evidence="10">
    <location>
        <position position="11"/>
    </location>
    <ligand>
        <name>Zn(2+)</name>
        <dbReference type="ChEBI" id="CHEBI:29105"/>
        <label>1</label>
    </ligand>
</feature>
<dbReference type="Pfam" id="PF01096">
    <property type="entry name" value="Zn_ribbon_TFIIS"/>
    <property type="match status" value="1"/>
</dbReference>
<feature type="binding site" evidence="10">
    <location>
        <position position="33"/>
    </location>
    <ligand>
        <name>Zn(2+)</name>
        <dbReference type="ChEBI" id="CHEBI:29105"/>
        <label>1</label>
    </ligand>
</feature>
<dbReference type="GO" id="GO:0005736">
    <property type="term" value="C:RNA polymerase I complex"/>
    <property type="evidence" value="ECO:0007669"/>
    <property type="project" value="TreeGrafter"/>
</dbReference>
<dbReference type="InterPro" id="IPR019761">
    <property type="entry name" value="DNA-dir_RNA_pol-M_15_CS"/>
</dbReference>
<dbReference type="STRING" id="34508.A0A4V6I8Y3"/>
<evidence type="ECO:0000256" key="7">
    <source>
        <dbReference type="ARBA" id="ARBA00023242"/>
    </source>
</evidence>
<dbReference type="PIRSF" id="PIRSF005586">
    <property type="entry name" value="RNApol_RpoM"/>
    <property type="match status" value="1"/>
</dbReference>
<dbReference type="AlphaFoldDB" id="A0A4V6I8Y3"/>
<dbReference type="InterPro" id="IPR001222">
    <property type="entry name" value="Znf_TFIIS"/>
</dbReference>
<comment type="similarity">
    <text evidence="9">Belongs to the archaeal rpoM/eukaryotic RPA12/RPB9/RPC11 RNA polymerase family.</text>
</comment>
<evidence type="ECO:0000313" key="13">
    <source>
        <dbReference type="EMBL" id="TMS39603.1"/>
    </source>
</evidence>
<comment type="function">
    <text evidence="9">DNA-dependent RNA polymerase catalyzes the transcription of DNA into RNA using the four ribonucleoside triphosphates as substrates.</text>
</comment>
<reference evidence="13 14" key="2">
    <citation type="journal article" date="2019" name="G3 (Bethesda)">
        <title>Hybrid Assembly of the Genome of the Entomopathogenic Nematode Steinernema carpocapsae Identifies the X-Chromosome.</title>
        <authorList>
            <person name="Serra L."/>
            <person name="Macchietto M."/>
            <person name="Macias-Munoz A."/>
            <person name="McGill C.J."/>
            <person name="Rodriguez I.M."/>
            <person name="Rodriguez B."/>
            <person name="Murad R."/>
            <person name="Mortazavi A."/>
        </authorList>
    </citation>
    <scope>NUCLEOTIDE SEQUENCE [LARGE SCALE GENOMIC DNA]</scope>
    <source>
        <strain evidence="13 14">ALL</strain>
    </source>
</reference>
<reference evidence="13 14" key="1">
    <citation type="journal article" date="2015" name="Genome Biol.">
        <title>Comparative genomics of Steinernema reveals deeply conserved gene regulatory networks.</title>
        <authorList>
            <person name="Dillman A.R."/>
            <person name="Macchietto M."/>
            <person name="Porter C.F."/>
            <person name="Rogers A."/>
            <person name="Williams B."/>
            <person name="Antoshechkin I."/>
            <person name="Lee M.M."/>
            <person name="Goodwin Z."/>
            <person name="Lu X."/>
            <person name="Lewis E.E."/>
            <person name="Goodrich-Blair H."/>
            <person name="Stock S.P."/>
            <person name="Adams B.J."/>
            <person name="Sternberg P.W."/>
            <person name="Mortazavi A."/>
        </authorList>
    </citation>
    <scope>NUCLEOTIDE SEQUENCE [LARGE SCALE GENOMIC DNA]</scope>
    <source>
        <strain evidence="13 14">ALL</strain>
    </source>
</reference>
<dbReference type="OrthoDB" id="10056816at2759"/>
<dbReference type="InterPro" id="IPR034004">
    <property type="entry name" value="Zn_ribbon_RPA12_C"/>
</dbReference>
<dbReference type="InterPro" id="IPR012164">
    <property type="entry name" value="Rpa12/Rpb9/Rpc10/TFS"/>
</dbReference>
<evidence type="ECO:0000256" key="3">
    <source>
        <dbReference type="ARBA" id="ARBA00022723"/>
    </source>
</evidence>
<evidence type="ECO:0000259" key="12">
    <source>
        <dbReference type="PROSITE" id="PS51133"/>
    </source>
</evidence>
<keyword evidence="5 10" id="KW-0862">Zinc</keyword>
<dbReference type="CDD" id="cd10507">
    <property type="entry name" value="Zn-ribbon_RPA12"/>
    <property type="match status" value="1"/>
</dbReference>
<organism evidence="13 14">
    <name type="scientific">Steinernema carpocapsae</name>
    <name type="common">Entomopathogenic nematode</name>
    <dbReference type="NCBI Taxonomy" id="34508"/>
    <lineage>
        <taxon>Eukaryota</taxon>
        <taxon>Metazoa</taxon>
        <taxon>Ecdysozoa</taxon>
        <taxon>Nematoda</taxon>
        <taxon>Chromadorea</taxon>
        <taxon>Rhabditida</taxon>
        <taxon>Tylenchina</taxon>
        <taxon>Panagrolaimomorpha</taxon>
        <taxon>Strongyloidoidea</taxon>
        <taxon>Steinernematidae</taxon>
        <taxon>Steinernema</taxon>
    </lineage>
</organism>
<keyword evidence="7 9" id="KW-0539">Nucleus</keyword>
<gene>
    <name evidence="13" type="ORF">L596_006101</name>
</gene>
<dbReference type="GO" id="GO:0008270">
    <property type="term" value="F:zinc ion binding"/>
    <property type="evidence" value="ECO:0007669"/>
    <property type="project" value="UniProtKB-KW"/>
</dbReference>
<keyword evidence="2 9" id="KW-0240">DNA-directed RNA polymerase</keyword>
<keyword evidence="6 9" id="KW-0804">Transcription</keyword>
<dbReference type="GO" id="GO:0006363">
    <property type="term" value="P:termination of RNA polymerase I transcription"/>
    <property type="evidence" value="ECO:0007669"/>
    <property type="project" value="TreeGrafter"/>
</dbReference>
<feature type="binding site" evidence="10">
    <location>
        <position position="78"/>
    </location>
    <ligand>
        <name>Zn(2+)</name>
        <dbReference type="ChEBI" id="CHEBI:29105"/>
        <label>2</label>
    </ligand>
</feature>
<feature type="binding site" evidence="10">
    <location>
        <position position="81"/>
    </location>
    <ligand>
        <name>Zn(2+)</name>
        <dbReference type="ChEBI" id="CHEBI:29105"/>
        <label>2</label>
    </ligand>
</feature>
<comment type="subcellular location">
    <subcellularLocation>
        <location evidence="1">Nucleus</location>
        <location evidence="1">Nucleolus</location>
    </subcellularLocation>
</comment>
<dbReference type="PROSITE" id="PS01030">
    <property type="entry name" value="RNA_POL_M_15KD"/>
    <property type="match status" value="1"/>
</dbReference>
<comment type="caution">
    <text evidence="13">The sequence shown here is derived from an EMBL/GenBank/DDBJ whole genome shotgun (WGS) entry which is preliminary data.</text>
</comment>
<dbReference type="SMART" id="SM00440">
    <property type="entry name" value="ZnF_C2C2"/>
    <property type="match status" value="1"/>
</dbReference>
<feature type="binding site" evidence="10">
    <location>
        <position position="30"/>
    </location>
    <ligand>
        <name>Zn(2+)</name>
        <dbReference type="ChEBI" id="CHEBI:29105"/>
        <label>1</label>
    </ligand>
</feature>
<name>A0A4V6I8Y3_STECR</name>
<evidence type="ECO:0000256" key="8">
    <source>
        <dbReference type="ARBA" id="ARBA00044497"/>
    </source>
</evidence>
<dbReference type="PANTHER" id="PTHR11239">
    <property type="entry name" value="DNA-DIRECTED RNA POLYMERASE"/>
    <property type="match status" value="1"/>
</dbReference>
<evidence type="ECO:0000256" key="11">
    <source>
        <dbReference type="PIRSR" id="PIRSR005586-2"/>
    </source>
</evidence>
<feature type="binding site" evidence="10">
    <location>
        <position position="14"/>
    </location>
    <ligand>
        <name>Zn(2+)</name>
        <dbReference type="ChEBI" id="CHEBI:29105"/>
        <label>1</label>
    </ligand>
</feature>